<evidence type="ECO:0000256" key="1">
    <source>
        <dbReference type="PROSITE-ProRule" id="PRU00289"/>
    </source>
</evidence>
<dbReference type="GO" id="GO:0005524">
    <property type="term" value="F:ATP binding"/>
    <property type="evidence" value="ECO:0007669"/>
    <property type="project" value="UniProtKB-UniRule"/>
</dbReference>
<accession>A0AAU8N6F0</accession>
<protein>
    <submittedName>
        <fullName evidence="4">FtsK/SpoIIIE domain-containing protein</fullName>
    </submittedName>
</protein>
<dbReference type="Pfam" id="PF01580">
    <property type="entry name" value="FtsK_SpoIIIE"/>
    <property type="match status" value="1"/>
</dbReference>
<feature type="domain" description="FtsK" evidence="3">
    <location>
        <begin position="1"/>
        <end position="175"/>
    </location>
</feature>
<name>A0AAU8N6F0_9ACTO</name>
<sequence length="209" mass="22788">MGAPQSGRTTFLMTLATSAALALPPSRLSFYGIDATGGGLSRLSHLPNVGGIATRGDRERMRRVLDEIVAMLDQRERIIAANRIDSLEMMRLEHREGRIDGLASADVVLLIDGIGFIRADFPELEDGIDELIRRGGGLGVHIVTTLARANDLKMAQQPLFGTRLELRLNDPADSLIARKLLPDPRPRCPRQSAAPRQALQPPGPSHRAH</sequence>
<proteinExistence type="predicted"/>
<dbReference type="GO" id="GO:0003677">
    <property type="term" value="F:DNA binding"/>
    <property type="evidence" value="ECO:0007669"/>
    <property type="project" value="InterPro"/>
</dbReference>
<evidence type="ECO:0000256" key="2">
    <source>
        <dbReference type="SAM" id="MobiDB-lite"/>
    </source>
</evidence>
<dbReference type="EMBL" id="CP159989">
    <property type="protein sequence ID" value="XCP83288.1"/>
    <property type="molecule type" value="Genomic_DNA"/>
</dbReference>
<organism evidence="4">
    <name type="scientific">Actinomyces timonensis</name>
    <dbReference type="NCBI Taxonomy" id="1288391"/>
    <lineage>
        <taxon>Bacteria</taxon>
        <taxon>Bacillati</taxon>
        <taxon>Actinomycetota</taxon>
        <taxon>Actinomycetes</taxon>
        <taxon>Actinomycetales</taxon>
        <taxon>Actinomycetaceae</taxon>
        <taxon>Actinomyces</taxon>
    </lineage>
</organism>
<dbReference type="SUPFAM" id="SSF52540">
    <property type="entry name" value="P-loop containing nucleoside triphosphate hydrolases"/>
    <property type="match status" value="1"/>
</dbReference>
<gene>
    <name evidence="4" type="ORF">ABXS69_01250</name>
</gene>
<keyword evidence="1" id="KW-0547">Nucleotide-binding</keyword>
<evidence type="ECO:0000313" key="4">
    <source>
        <dbReference type="EMBL" id="XCP83288.1"/>
    </source>
</evidence>
<evidence type="ECO:0000259" key="3">
    <source>
        <dbReference type="PROSITE" id="PS50901"/>
    </source>
</evidence>
<dbReference type="InterPro" id="IPR002543">
    <property type="entry name" value="FtsK_dom"/>
</dbReference>
<feature type="binding site" evidence="1">
    <location>
        <begin position="2"/>
        <end position="9"/>
    </location>
    <ligand>
        <name>ATP</name>
        <dbReference type="ChEBI" id="CHEBI:30616"/>
    </ligand>
</feature>
<dbReference type="InterPro" id="IPR027417">
    <property type="entry name" value="P-loop_NTPase"/>
</dbReference>
<dbReference type="RefSeq" id="WP_366181496.1">
    <property type="nucleotide sequence ID" value="NZ_CP159989.1"/>
</dbReference>
<reference evidence="4" key="1">
    <citation type="submission" date="2024-05" db="EMBL/GenBank/DDBJ databases">
        <title>Draft genome assemblies of 36 bacteria isolated from hibernating arctic ground squirrels.</title>
        <authorList>
            <person name="McKee H."/>
            <person name="Mullen L."/>
            <person name="Drown D.M."/>
            <person name="Duddleston K.N."/>
        </authorList>
    </citation>
    <scope>NUCLEOTIDE SEQUENCE</scope>
    <source>
        <strain evidence="4">AR004</strain>
    </source>
</reference>
<dbReference type="Gene3D" id="3.40.50.300">
    <property type="entry name" value="P-loop containing nucleotide triphosphate hydrolases"/>
    <property type="match status" value="1"/>
</dbReference>
<dbReference type="PROSITE" id="PS50901">
    <property type="entry name" value="FTSK"/>
    <property type="match status" value="1"/>
</dbReference>
<keyword evidence="1" id="KW-0067">ATP-binding</keyword>
<dbReference type="AlphaFoldDB" id="A0AAU8N6F0"/>
<feature type="region of interest" description="Disordered" evidence="2">
    <location>
        <begin position="181"/>
        <end position="209"/>
    </location>
</feature>